<sequence>MPAFAGGVAESVATKAVSRESRHSPPSDHLTASIPRFSSIGGGLFEPVCGAATPLDVQSGSDALSRPITGASLARASCERGAWQLQLGRLLPAPRKRLQHGLQRRRAHERGLALSLRRDILSRLQKTLGRRNGALRARFPAVGASPVHPSRTKPVQTRRIRPSEDHGVGRARHRLKGHNMCGVVRAWFAPKESPSPRRAGEKNLLGLVSSLSVRKFFERSNFDRFLIIQSIIVPALLAVPAHAQAPAPSTWGPTKRAGTPTQRYFWPLAPGEVACRCRAYKSCSRPGMEFAALDSAEKAKFARKIYALLGLGVGCGEAAVKKAYKKASLQYHPDKQRGKTAGEQEVAASMFLKVKEAYEMLGNVSMREALDSAVFCVERAQRAHQQRMAAMGSTRRKFRDELERREAAARDAVGSGGGGLASSAVVCRDGVDGAEALARAANASRAEGLSKAVRTAAKQRRAARDTGSDIDRDIRLERLRQSVKVRWGARATGWTDDNLRDACAPLGSLVAIDRGESGKSAILVFASDIQATLATVDETFCDLFRDVRLLAPDAWERVQRAIADRARKDRDEAPDFLVSLVEACLVLQTLGERNNRSLIRPAARLQDRGMEHRPSDGWRRDGAHHGNYCSLFGASRPEVLILVRLNLLCASVAKDPVAGSSESWLLYKSELLRVTTGSPMAATRRGRSLPDPSRVEKGPGGQDSVEVRAVVATALARSGRGVLESICDAHLDLRGRVLASDLAPSVALHEQLSARGCLSEDERWRRVECNISSVRIDQWEARIRARAATPWPRFRAGHLGA</sequence>
<evidence type="ECO:0000256" key="3">
    <source>
        <dbReference type="ARBA" id="ARBA00022490"/>
    </source>
</evidence>
<dbReference type="PROSITE" id="PS50076">
    <property type="entry name" value="DNAJ_2"/>
    <property type="match status" value="1"/>
</dbReference>
<evidence type="ECO:0000259" key="7">
    <source>
        <dbReference type="PROSITE" id="PS50076"/>
    </source>
</evidence>
<dbReference type="PRINTS" id="PR00625">
    <property type="entry name" value="JDOMAIN"/>
</dbReference>
<evidence type="ECO:0000313" key="8">
    <source>
        <dbReference type="EMBL" id="EGB04139.1"/>
    </source>
</evidence>
<protein>
    <recommendedName>
        <fullName evidence="7">J domain-containing protein</fullName>
    </recommendedName>
</protein>
<gene>
    <name evidence="8" type="ORF">AURANDRAFT_67439</name>
</gene>
<feature type="region of interest" description="Disordered" evidence="6">
    <location>
        <begin position="143"/>
        <end position="171"/>
    </location>
</feature>
<dbReference type="GO" id="GO:0005681">
    <property type="term" value="C:spliceosomal complex"/>
    <property type="evidence" value="ECO:0007669"/>
    <property type="project" value="TreeGrafter"/>
</dbReference>
<dbReference type="RefSeq" id="XP_009041125.1">
    <property type="nucleotide sequence ID" value="XM_009042877.1"/>
</dbReference>
<keyword evidence="4" id="KW-0143">Chaperone</keyword>
<dbReference type="InterPro" id="IPR052094">
    <property type="entry name" value="Pre-mRNA-splicing_ERAD"/>
</dbReference>
<dbReference type="GeneID" id="20226234"/>
<dbReference type="SMART" id="SM00271">
    <property type="entry name" value="DnaJ"/>
    <property type="match status" value="1"/>
</dbReference>
<evidence type="ECO:0000256" key="6">
    <source>
        <dbReference type="SAM" id="MobiDB-lite"/>
    </source>
</evidence>
<feature type="domain" description="J" evidence="7">
    <location>
        <begin position="304"/>
        <end position="374"/>
    </location>
</feature>
<dbReference type="eggNOG" id="KOG0691">
    <property type="taxonomic scope" value="Eukaryota"/>
</dbReference>
<dbReference type="InParanoid" id="F0YL47"/>
<dbReference type="KEGG" id="aaf:AURANDRAFT_67439"/>
<dbReference type="OrthoDB" id="164807at2759"/>
<keyword evidence="9" id="KW-1185">Reference proteome</keyword>
<dbReference type="InterPro" id="IPR001623">
    <property type="entry name" value="DnaJ_domain"/>
</dbReference>
<name>F0YL47_AURAN</name>
<keyword evidence="5" id="KW-0539">Nucleus</keyword>
<feature type="region of interest" description="Disordered" evidence="6">
    <location>
        <begin position="678"/>
        <end position="702"/>
    </location>
</feature>
<reference evidence="8 9" key="1">
    <citation type="journal article" date="2011" name="Proc. Natl. Acad. Sci. U.S.A.">
        <title>Niche of harmful alga Aureococcus anophagefferens revealed through ecogenomics.</title>
        <authorList>
            <person name="Gobler C.J."/>
            <person name="Berry D.L."/>
            <person name="Dyhrman S.T."/>
            <person name="Wilhelm S.W."/>
            <person name="Salamov A."/>
            <person name="Lobanov A.V."/>
            <person name="Zhang Y."/>
            <person name="Collier J.L."/>
            <person name="Wurch L.L."/>
            <person name="Kustka A.B."/>
            <person name="Dill B.D."/>
            <person name="Shah M."/>
            <person name="VerBerkmoes N.C."/>
            <person name="Kuo A."/>
            <person name="Terry A."/>
            <person name="Pangilinan J."/>
            <person name="Lindquist E.A."/>
            <person name="Lucas S."/>
            <person name="Paulsen I.T."/>
            <person name="Hattenrath-Lehmann T.K."/>
            <person name="Talmage S.C."/>
            <person name="Walker E.A."/>
            <person name="Koch F."/>
            <person name="Burson A.M."/>
            <person name="Marcoval M.A."/>
            <person name="Tang Y.Z."/>
            <person name="Lecleir G.R."/>
            <person name="Coyne K.J."/>
            <person name="Berg G.M."/>
            <person name="Bertrand E.M."/>
            <person name="Saito M.A."/>
            <person name="Gladyshev V.N."/>
            <person name="Grigoriev I.V."/>
        </authorList>
    </citation>
    <scope>NUCLEOTIDE SEQUENCE [LARGE SCALE GENOMIC DNA]</scope>
    <source>
        <strain evidence="9">CCMP 1984</strain>
    </source>
</reference>
<accession>F0YL47</accession>
<proteinExistence type="predicted"/>
<dbReference type="AlphaFoldDB" id="F0YL47"/>
<evidence type="ECO:0000256" key="4">
    <source>
        <dbReference type="ARBA" id="ARBA00023186"/>
    </source>
</evidence>
<evidence type="ECO:0000256" key="5">
    <source>
        <dbReference type="ARBA" id="ARBA00023242"/>
    </source>
</evidence>
<dbReference type="Proteomes" id="UP000002729">
    <property type="component" value="Unassembled WGS sequence"/>
</dbReference>
<evidence type="ECO:0000256" key="1">
    <source>
        <dbReference type="ARBA" id="ARBA00004123"/>
    </source>
</evidence>
<dbReference type="PANTHER" id="PTHR44313:SF1">
    <property type="entry name" value="DNAJ HOMOLOG SUBFAMILY C MEMBER 17"/>
    <property type="match status" value="1"/>
</dbReference>
<dbReference type="GO" id="GO:0005737">
    <property type="term" value="C:cytoplasm"/>
    <property type="evidence" value="ECO:0007669"/>
    <property type="project" value="UniProtKB-SubCell"/>
</dbReference>
<dbReference type="EMBL" id="GL833155">
    <property type="protein sequence ID" value="EGB04139.1"/>
    <property type="molecule type" value="Genomic_DNA"/>
</dbReference>
<dbReference type="InterPro" id="IPR036869">
    <property type="entry name" value="J_dom_sf"/>
</dbReference>
<dbReference type="SUPFAM" id="SSF46565">
    <property type="entry name" value="Chaperone J-domain"/>
    <property type="match status" value="1"/>
</dbReference>
<dbReference type="CDD" id="cd06257">
    <property type="entry name" value="DnaJ"/>
    <property type="match status" value="1"/>
</dbReference>
<organism evidence="9">
    <name type="scientific">Aureococcus anophagefferens</name>
    <name type="common">Harmful bloom alga</name>
    <dbReference type="NCBI Taxonomy" id="44056"/>
    <lineage>
        <taxon>Eukaryota</taxon>
        <taxon>Sar</taxon>
        <taxon>Stramenopiles</taxon>
        <taxon>Ochrophyta</taxon>
        <taxon>Pelagophyceae</taxon>
        <taxon>Pelagomonadales</taxon>
        <taxon>Pelagomonadaceae</taxon>
        <taxon>Aureococcus</taxon>
    </lineage>
</organism>
<dbReference type="Pfam" id="PF00226">
    <property type="entry name" value="DnaJ"/>
    <property type="match status" value="1"/>
</dbReference>
<dbReference type="PANTHER" id="PTHR44313">
    <property type="entry name" value="DNAJ HOMOLOG SUBFAMILY C MEMBER 17"/>
    <property type="match status" value="1"/>
</dbReference>
<evidence type="ECO:0000256" key="2">
    <source>
        <dbReference type="ARBA" id="ARBA00004496"/>
    </source>
</evidence>
<evidence type="ECO:0000313" key="9">
    <source>
        <dbReference type="Proteomes" id="UP000002729"/>
    </source>
</evidence>
<comment type="subcellular location">
    <subcellularLocation>
        <location evidence="2">Cytoplasm</location>
    </subcellularLocation>
    <subcellularLocation>
        <location evidence="1">Nucleus</location>
    </subcellularLocation>
</comment>
<dbReference type="Gene3D" id="1.10.287.110">
    <property type="entry name" value="DnaJ domain"/>
    <property type="match status" value="1"/>
</dbReference>
<dbReference type="GO" id="GO:0000390">
    <property type="term" value="P:spliceosomal complex disassembly"/>
    <property type="evidence" value="ECO:0007669"/>
    <property type="project" value="TreeGrafter"/>
</dbReference>
<keyword evidence="3" id="KW-0963">Cytoplasm</keyword>